<dbReference type="AlphaFoldDB" id="A0A816J383"/>
<protein>
    <submittedName>
        <fullName evidence="2">(rape) hypothetical protein</fullName>
    </submittedName>
</protein>
<accession>A0A816J383</accession>
<sequence length="120" mass="13526">MIPHLLPRPSPSRLRRIGSIRLVQSVQDPAQGQELLLRHVLLLQRRHEDVHPRRQPSAARLLSFDQGNNNKASIFGSWVFDPHNKVSISVTRLSSPPPWNQAFLSPDLPPSCSRSGRESS</sequence>
<dbReference type="EMBL" id="HG994373">
    <property type="protein sequence ID" value="CAF1767147.1"/>
    <property type="molecule type" value="Genomic_DNA"/>
</dbReference>
<gene>
    <name evidence="2" type="ORF">DARMORV10_C09P49740.1</name>
</gene>
<organism evidence="2">
    <name type="scientific">Brassica napus</name>
    <name type="common">Rape</name>
    <dbReference type="NCBI Taxonomy" id="3708"/>
    <lineage>
        <taxon>Eukaryota</taxon>
        <taxon>Viridiplantae</taxon>
        <taxon>Streptophyta</taxon>
        <taxon>Embryophyta</taxon>
        <taxon>Tracheophyta</taxon>
        <taxon>Spermatophyta</taxon>
        <taxon>Magnoliopsida</taxon>
        <taxon>eudicotyledons</taxon>
        <taxon>Gunneridae</taxon>
        <taxon>Pentapetalae</taxon>
        <taxon>rosids</taxon>
        <taxon>malvids</taxon>
        <taxon>Brassicales</taxon>
        <taxon>Brassicaceae</taxon>
        <taxon>Brassiceae</taxon>
        <taxon>Brassica</taxon>
    </lineage>
</organism>
<evidence type="ECO:0000313" key="2">
    <source>
        <dbReference type="EMBL" id="CAF1767147.1"/>
    </source>
</evidence>
<feature type="region of interest" description="Disordered" evidence="1">
    <location>
        <begin position="94"/>
        <end position="120"/>
    </location>
</feature>
<name>A0A816J383_BRANA</name>
<evidence type="ECO:0000256" key="1">
    <source>
        <dbReference type="SAM" id="MobiDB-lite"/>
    </source>
</evidence>
<reference evidence="2" key="1">
    <citation type="submission" date="2021-01" db="EMBL/GenBank/DDBJ databases">
        <authorList>
            <consortium name="Genoscope - CEA"/>
            <person name="William W."/>
        </authorList>
    </citation>
    <scope>NUCLEOTIDE SEQUENCE</scope>
</reference>
<proteinExistence type="predicted"/>
<dbReference type="Proteomes" id="UP001295469">
    <property type="component" value="Chromosome C09"/>
</dbReference>